<evidence type="ECO:0000256" key="2">
    <source>
        <dbReference type="ARBA" id="ARBA00022448"/>
    </source>
</evidence>
<keyword evidence="7" id="KW-0812">Transmembrane</keyword>
<feature type="region of interest" description="Disordered" evidence="6">
    <location>
        <begin position="457"/>
        <end position="480"/>
    </location>
</feature>
<evidence type="ECO:0000256" key="7">
    <source>
        <dbReference type="SAM" id="Phobius"/>
    </source>
</evidence>
<accession>A0A9N8HRF7</accession>
<dbReference type="EMBL" id="CAICTM010001313">
    <property type="protein sequence ID" value="CAB9522552.1"/>
    <property type="molecule type" value="Genomic_DNA"/>
</dbReference>
<feature type="compositionally biased region" description="Basic and acidic residues" evidence="6">
    <location>
        <begin position="457"/>
        <end position="467"/>
    </location>
</feature>
<dbReference type="OrthoDB" id="67700at2759"/>
<dbReference type="GO" id="GO:0016020">
    <property type="term" value="C:membrane"/>
    <property type="evidence" value="ECO:0007669"/>
    <property type="project" value="UniProtKB-SubCell"/>
</dbReference>
<dbReference type="InterPro" id="IPR031468">
    <property type="entry name" value="SMP_LBD"/>
</dbReference>
<dbReference type="AlphaFoldDB" id="A0A9N8HRF7"/>
<keyword evidence="5 7" id="KW-0472">Membrane</keyword>
<evidence type="ECO:0000256" key="3">
    <source>
        <dbReference type="ARBA" id="ARBA00023055"/>
    </source>
</evidence>
<keyword evidence="2" id="KW-0813">Transport</keyword>
<sequence length="541" mass="59158">MIVSAFTPQTTTVHPMSIGQSSLHPGIFTQVPQVPQHASSRRRPLMHPALFTPYTATTPLAFQPSSSTALHSFSPVQMAGSVATSPSTASFLRLAVVFVAGGLFCSSAVAACAATYAIGKNNLIRFSSMAFVLWRKIWMTFTTGLSDTRNTLLLDEPTTTVKQQPRYKKAWRVLKTKMRETRQEAVEGVQAIRTQVQLCSAAVGPAGLIPMQYMLDRLLPYNIEAGVKAYLEQAMDEIPSLLSSTAGIKKLQLSHFSVGGVTPKLEAARMYDVGPNAMAMECDVTWESELEATVQVHTGLIPPKVPVTVKNVRFQGPVRIVFAPLTQKSQFGFGATLVSFPSMPEIGLDVSVAGGEVTKLLPLLRSELISAIKRQIGESMIWPKRAVIPSVEPDNQIVLSPEELKALEVTDPLLEAEQNSRPMLRNKLNQMSDVLEQDHFPAVDLPMPSFAQDHQMNVDKPKTKEAKASPAPQPEQDRNNVPICARLQQAQAKAMEQHRVNMEQLGCNVKLMLQNGATVLEDIQSKINQQGAREATGTNQA</sequence>
<evidence type="ECO:0000313" key="9">
    <source>
        <dbReference type="EMBL" id="CAB9522552.1"/>
    </source>
</evidence>
<evidence type="ECO:0000256" key="4">
    <source>
        <dbReference type="ARBA" id="ARBA00023121"/>
    </source>
</evidence>
<dbReference type="GO" id="GO:0006869">
    <property type="term" value="P:lipid transport"/>
    <property type="evidence" value="ECO:0007669"/>
    <property type="project" value="UniProtKB-KW"/>
</dbReference>
<gene>
    <name evidence="9" type="ORF">SEMRO_1315_G262080.1</name>
</gene>
<feature type="domain" description="SMP-LTD" evidence="8">
    <location>
        <begin position="204"/>
        <end position="391"/>
    </location>
</feature>
<proteinExistence type="predicted"/>
<reference evidence="9" key="1">
    <citation type="submission" date="2020-06" db="EMBL/GenBank/DDBJ databases">
        <authorList>
            <consortium name="Plant Systems Biology data submission"/>
        </authorList>
    </citation>
    <scope>NUCLEOTIDE SEQUENCE</scope>
    <source>
        <strain evidence="9">D6</strain>
    </source>
</reference>
<evidence type="ECO:0000256" key="6">
    <source>
        <dbReference type="SAM" id="MobiDB-lite"/>
    </source>
</evidence>
<comment type="caution">
    <text evidence="9">The sequence shown here is derived from an EMBL/GenBank/DDBJ whole genome shotgun (WGS) entry which is preliminary data.</text>
</comment>
<dbReference type="GO" id="GO:0008289">
    <property type="term" value="F:lipid binding"/>
    <property type="evidence" value="ECO:0007669"/>
    <property type="project" value="UniProtKB-KW"/>
</dbReference>
<keyword evidence="10" id="KW-1185">Reference proteome</keyword>
<feature type="transmembrane region" description="Helical" evidence="7">
    <location>
        <begin position="94"/>
        <end position="119"/>
    </location>
</feature>
<evidence type="ECO:0000256" key="1">
    <source>
        <dbReference type="ARBA" id="ARBA00004370"/>
    </source>
</evidence>
<comment type="subcellular location">
    <subcellularLocation>
        <location evidence="1">Membrane</location>
    </subcellularLocation>
</comment>
<keyword evidence="7" id="KW-1133">Transmembrane helix</keyword>
<dbReference type="PANTHER" id="PTHR10774:SF190">
    <property type="entry name" value="C2 CALCIUM_LIPID-BINDING ENDONUCLEASE_EXONUCLEASE_PHOSPHATASE-RELATED"/>
    <property type="match status" value="1"/>
</dbReference>
<keyword evidence="4" id="KW-0446">Lipid-binding</keyword>
<keyword evidence="3" id="KW-0445">Lipid transport</keyword>
<name>A0A9N8HRF7_9STRA</name>
<dbReference type="GO" id="GO:0005783">
    <property type="term" value="C:endoplasmic reticulum"/>
    <property type="evidence" value="ECO:0007669"/>
    <property type="project" value="TreeGrafter"/>
</dbReference>
<dbReference type="PROSITE" id="PS51847">
    <property type="entry name" value="SMP"/>
    <property type="match status" value="1"/>
</dbReference>
<evidence type="ECO:0000256" key="5">
    <source>
        <dbReference type="ARBA" id="ARBA00023136"/>
    </source>
</evidence>
<evidence type="ECO:0000259" key="8">
    <source>
        <dbReference type="PROSITE" id="PS51847"/>
    </source>
</evidence>
<dbReference type="PANTHER" id="PTHR10774">
    <property type="entry name" value="EXTENDED SYNAPTOTAGMIN-RELATED"/>
    <property type="match status" value="1"/>
</dbReference>
<protein>
    <recommendedName>
        <fullName evidence="8">SMP-LTD domain-containing protein</fullName>
    </recommendedName>
</protein>
<dbReference type="Proteomes" id="UP001153069">
    <property type="component" value="Unassembled WGS sequence"/>
</dbReference>
<organism evidence="9 10">
    <name type="scientific">Seminavis robusta</name>
    <dbReference type="NCBI Taxonomy" id="568900"/>
    <lineage>
        <taxon>Eukaryota</taxon>
        <taxon>Sar</taxon>
        <taxon>Stramenopiles</taxon>
        <taxon>Ochrophyta</taxon>
        <taxon>Bacillariophyta</taxon>
        <taxon>Bacillariophyceae</taxon>
        <taxon>Bacillariophycidae</taxon>
        <taxon>Naviculales</taxon>
        <taxon>Naviculaceae</taxon>
        <taxon>Seminavis</taxon>
    </lineage>
</organism>
<dbReference type="InterPro" id="IPR045050">
    <property type="entry name" value="Synaptotagmin_plant"/>
</dbReference>
<evidence type="ECO:0000313" key="10">
    <source>
        <dbReference type="Proteomes" id="UP001153069"/>
    </source>
</evidence>